<feature type="signal peptide" evidence="1">
    <location>
        <begin position="1"/>
        <end position="20"/>
    </location>
</feature>
<accession>A0A4U1CRP2</accession>
<dbReference type="Proteomes" id="UP000309488">
    <property type="component" value="Unassembled WGS sequence"/>
</dbReference>
<dbReference type="OrthoDB" id="1445207at2"/>
<keyword evidence="1" id="KW-0732">Signal</keyword>
<reference evidence="2 3" key="1">
    <citation type="submission" date="2019-04" db="EMBL/GenBank/DDBJ databases">
        <title>Pedobacter sp. RP-3-22 sp. nov., isolated from Arctic soil.</title>
        <authorList>
            <person name="Dahal R.H."/>
            <person name="Kim D.-U."/>
        </authorList>
    </citation>
    <scope>NUCLEOTIDE SEQUENCE [LARGE SCALE GENOMIC DNA]</scope>
    <source>
        <strain evidence="2 3">RP-3-22</strain>
    </source>
</reference>
<name>A0A4U1CRP2_9SPHI</name>
<organism evidence="2 3">
    <name type="scientific">Pedobacter polaris</name>
    <dbReference type="NCBI Taxonomy" id="2571273"/>
    <lineage>
        <taxon>Bacteria</taxon>
        <taxon>Pseudomonadati</taxon>
        <taxon>Bacteroidota</taxon>
        <taxon>Sphingobacteriia</taxon>
        <taxon>Sphingobacteriales</taxon>
        <taxon>Sphingobacteriaceae</taxon>
        <taxon>Pedobacter</taxon>
    </lineage>
</organism>
<dbReference type="EMBL" id="SWBR01000003">
    <property type="protein sequence ID" value="TKC08281.1"/>
    <property type="molecule type" value="Genomic_DNA"/>
</dbReference>
<feature type="chain" id="PRO_5021015246" description="Lipoprotein" evidence="1">
    <location>
        <begin position="21"/>
        <end position="143"/>
    </location>
</feature>
<dbReference type="AlphaFoldDB" id="A0A4U1CRP2"/>
<comment type="caution">
    <text evidence="2">The sequence shown here is derived from an EMBL/GenBank/DDBJ whole genome shotgun (WGS) entry which is preliminary data.</text>
</comment>
<dbReference type="RefSeq" id="WP_136842174.1">
    <property type="nucleotide sequence ID" value="NZ_SWBR01000003.1"/>
</dbReference>
<evidence type="ECO:0000256" key="1">
    <source>
        <dbReference type="SAM" id="SignalP"/>
    </source>
</evidence>
<evidence type="ECO:0008006" key="4">
    <source>
        <dbReference type="Google" id="ProtNLM"/>
    </source>
</evidence>
<gene>
    <name evidence="2" type="ORF">FA048_14085</name>
</gene>
<sequence length="143" mass="16416">MKKVLLLLALILTLSYCNYTSQLTTDEGLTKIIEAKINSNPKEIDLSTIDDFDYDKLLILEPYSSIGQIEDELHIHLSNINENKIKLSDGINLLVFLKNDKSIKISELDRKNGDFDTYKVIIDRKNAIFEKNVNSKITLKKKK</sequence>
<evidence type="ECO:0000313" key="3">
    <source>
        <dbReference type="Proteomes" id="UP000309488"/>
    </source>
</evidence>
<proteinExistence type="predicted"/>
<protein>
    <recommendedName>
        <fullName evidence="4">Lipoprotein</fullName>
    </recommendedName>
</protein>
<keyword evidence="3" id="KW-1185">Reference proteome</keyword>
<evidence type="ECO:0000313" key="2">
    <source>
        <dbReference type="EMBL" id="TKC08281.1"/>
    </source>
</evidence>